<name>A0ABP3YQC1_9ACTN</name>
<dbReference type="EMBL" id="BAAAHG010000001">
    <property type="protein sequence ID" value="GAA0901093.1"/>
    <property type="molecule type" value="Genomic_DNA"/>
</dbReference>
<organism evidence="1 2">
    <name type="scientific">Streptomyces thermoalcalitolerans</name>
    <dbReference type="NCBI Taxonomy" id="65605"/>
    <lineage>
        <taxon>Bacteria</taxon>
        <taxon>Bacillati</taxon>
        <taxon>Actinomycetota</taxon>
        <taxon>Actinomycetes</taxon>
        <taxon>Kitasatosporales</taxon>
        <taxon>Streptomycetaceae</taxon>
        <taxon>Streptomyces</taxon>
    </lineage>
</organism>
<evidence type="ECO:0000313" key="1">
    <source>
        <dbReference type="EMBL" id="GAA0901093.1"/>
    </source>
</evidence>
<keyword evidence="2" id="KW-1185">Reference proteome</keyword>
<reference evidence="2" key="1">
    <citation type="journal article" date="2019" name="Int. J. Syst. Evol. Microbiol.">
        <title>The Global Catalogue of Microorganisms (GCM) 10K type strain sequencing project: providing services to taxonomists for standard genome sequencing and annotation.</title>
        <authorList>
            <consortium name="The Broad Institute Genomics Platform"/>
            <consortium name="The Broad Institute Genome Sequencing Center for Infectious Disease"/>
            <person name="Wu L."/>
            <person name="Ma J."/>
        </authorList>
    </citation>
    <scope>NUCLEOTIDE SEQUENCE [LARGE SCALE GENOMIC DNA]</scope>
    <source>
        <strain evidence="2">JCM 10673</strain>
    </source>
</reference>
<sequence>MVRRSYTSNPRSAVVLTAGAGWRIRAAKQRRSSGAEAPMPRRQAGKLKALRQTLDLIHVLIITER</sequence>
<proteinExistence type="predicted"/>
<comment type="caution">
    <text evidence="1">The sequence shown here is derived from an EMBL/GenBank/DDBJ whole genome shotgun (WGS) entry which is preliminary data.</text>
</comment>
<protein>
    <submittedName>
        <fullName evidence="1">Uncharacterized protein</fullName>
    </submittedName>
</protein>
<dbReference type="RefSeq" id="WP_344045543.1">
    <property type="nucleotide sequence ID" value="NZ_BAAAHG010000001.1"/>
</dbReference>
<gene>
    <name evidence="1" type="ORF">GCM10009549_01600</name>
</gene>
<evidence type="ECO:0000313" key="2">
    <source>
        <dbReference type="Proteomes" id="UP001501005"/>
    </source>
</evidence>
<accession>A0ABP3YQC1</accession>
<dbReference type="Proteomes" id="UP001501005">
    <property type="component" value="Unassembled WGS sequence"/>
</dbReference>